<dbReference type="Pfam" id="PF00989">
    <property type="entry name" value="PAS"/>
    <property type="match status" value="1"/>
</dbReference>
<evidence type="ECO:0000256" key="2">
    <source>
        <dbReference type="ARBA" id="ARBA00012438"/>
    </source>
</evidence>
<dbReference type="InterPro" id="IPR035965">
    <property type="entry name" value="PAS-like_dom_sf"/>
</dbReference>
<feature type="domain" description="PAS" evidence="7">
    <location>
        <begin position="391"/>
        <end position="436"/>
    </location>
</feature>
<dbReference type="CDD" id="cd00130">
    <property type="entry name" value="PAS"/>
    <property type="match status" value="1"/>
</dbReference>
<dbReference type="InterPro" id="IPR003594">
    <property type="entry name" value="HATPase_dom"/>
</dbReference>
<dbReference type="PANTHER" id="PTHR43047:SF72">
    <property type="entry name" value="OSMOSENSING HISTIDINE PROTEIN KINASE SLN1"/>
    <property type="match status" value="1"/>
</dbReference>
<name>A0ABX6QGL6_9HYPH</name>
<evidence type="ECO:0000256" key="1">
    <source>
        <dbReference type="ARBA" id="ARBA00000085"/>
    </source>
</evidence>
<dbReference type="InterPro" id="IPR000014">
    <property type="entry name" value="PAS"/>
</dbReference>
<dbReference type="SUPFAM" id="SSF55785">
    <property type="entry name" value="PYP-like sensor domain (PAS domain)"/>
    <property type="match status" value="1"/>
</dbReference>
<dbReference type="PROSITE" id="PS50112">
    <property type="entry name" value="PAS"/>
    <property type="match status" value="1"/>
</dbReference>
<dbReference type="Gene3D" id="1.10.287.130">
    <property type="match status" value="1"/>
</dbReference>
<dbReference type="Gene3D" id="3.30.565.10">
    <property type="entry name" value="Histidine kinase-like ATPase, C-terminal domain"/>
    <property type="match status" value="1"/>
</dbReference>
<gene>
    <name evidence="8" type="ORF">HWV54_05380</name>
</gene>
<evidence type="ECO:0000259" key="6">
    <source>
        <dbReference type="PROSITE" id="PS50109"/>
    </source>
</evidence>
<evidence type="ECO:0000259" key="7">
    <source>
        <dbReference type="PROSITE" id="PS50112"/>
    </source>
</evidence>
<feature type="domain" description="Histidine kinase" evidence="6">
    <location>
        <begin position="522"/>
        <end position="753"/>
    </location>
</feature>
<sequence length="753" mass="84209">MSLAFLDYLECKEINQAFIRRKMAFVLSSDCRNLLWSNGAAAYFFGFSSVTAMMKERSFFDKVEHHKILKGAQYASAVALDGLKRTAEFSIVSIDIMGIGKAFLLESFLAEEVSLIAGLDDAAMSVTVVDEHGKVLETSSHFSFIDETVKILLQTIDNETPVKTILTIAGIRTQVGIIRLKMKPVSFLVLYAPLKSDELKNNQELFYFTPKLLPQRFTWKMDRNGRFCDVSKELAKIVGPISSSILGSSFHELADQFNDERYRLLNGFIAAALPWSKKIVNWPVDDCLEWLEVELSAVPIFDVKQQLKGFRGFGILKIQEKKQEKKDENPYIKTSSLSEVERLAFHEIAERLRGELHSSVGNKHLVKEAAFLLPNAQTLPVNAIEQTLIKEPAVVLSLLDTATSGIFWLNGEGVIQAVSSAALALTGYEINELLEQPLSSLFTLQSRFLVEKYFKFIRVKGKNQVFNRGETVELLTKSHKNIMVSMTIVSLVRKDDYAVILRDMKETIQSVDKKAEGSKLVGVVHEMRTPLNALIGFAEIMRDGRFGAINNERYRGYLRDIVSSGKHILSLVNQLLECSKANYSGSNDQVKVPLMTEAFDVIACLRASMAFLETQANHNGIIMRIVAPAHVPFIAISQQIFRQIIWNLLSNAIRFTPSGGQIIVHVSYEKKERIKISVSDNGIGMSDEEILQALQPYGQIKRKDGRSGDSAFIGTGLGLPMCKAMIEESGGQLLLFSKPNHGTTVEMFFPHVP</sequence>
<organism evidence="8 9">
    <name type="scientific">Bartonella alsatica</name>
    <dbReference type="NCBI Taxonomy" id="52764"/>
    <lineage>
        <taxon>Bacteria</taxon>
        <taxon>Pseudomonadati</taxon>
        <taxon>Pseudomonadota</taxon>
        <taxon>Alphaproteobacteria</taxon>
        <taxon>Hyphomicrobiales</taxon>
        <taxon>Bartonellaceae</taxon>
        <taxon>Bartonella</taxon>
    </lineage>
</organism>
<protein>
    <recommendedName>
        <fullName evidence="2">histidine kinase</fullName>
        <ecNumber evidence="2">2.7.13.3</ecNumber>
    </recommendedName>
</protein>
<comment type="catalytic activity">
    <reaction evidence="1">
        <text>ATP + protein L-histidine = ADP + protein N-phospho-L-histidine.</text>
        <dbReference type="EC" id="2.7.13.3"/>
    </reaction>
</comment>
<dbReference type="InterPro" id="IPR003661">
    <property type="entry name" value="HisK_dim/P_dom"/>
</dbReference>
<evidence type="ECO:0000256" key="4">
    <source>
        <dbReference type="ARBA" id="ARBA00022679"/>
    </source>
</evidence>
<accession>A0ABX6QGL6</accession>
<dbReference type="Pfam" id="PF00512">
    <property type="entry name" value="HisKA"/>
    <property type="match status" value="1"/>
</dbReference>
<dbReference type="PROSITE" id="PS50109">
    <property type="entry name" value="HIS_KIN"/>
    <property type="match status" value="1"/>
</dbReference>
<dbReference type="Pfam" id="PF02518">
    <property type="entry name" value="HATPase_c"/>
    <property type="match status" value="1"/>
</dbReference>
<evidence type="ECO:0000256" key="5">
    <source>
        <dbReference type="ARBA" id="ARBA00022777"/>
    </source>
</evidence>
<dbReference type="InterPro" id="IPR004358">
    <property type="entry name" value="Sig_transdc_His_kin-like_C"/>
</dbReference>
<dbReference type="Proteomes" id="UP000509443">
    <property type="component" value="Chromosome"/>
</dbReference>
<dbReference type="InterPro" id="IPR036890">
    <property type="entry name" value="HATPase_C_sf"/>
</dbReference>
<dbReference type="InterPro" id="IPR005467">
    <property type="entry name" value="His_kinase_dom"/>
</dbReference>
<evidence type="ECO:0000313" key="9">
    <source>
        <dbReference type="Proteomes" id="UP000509443"/>
    </source>
</evidence>
<dbReference type="SMART" id="SM00387">
    <property type="entry name" value="HATPase_c"/>
    <property type="match status" value="1"/>
</dbReference>
<reference evidence="8 9" key="1">
    <citation type="submission" date="2020-06" db="EMBL/GenBank/DDBJ databases">
        <title>Complete closed genome sequence of Bartonella alsatica CIP 105477.</title>
        <authorList>
            <person name="Thibau A."/>
            <person name="Schultze T.G."/>
            <person name="Kempf V.A.J."/>
        </authorList>
    </citation>
    <scope>NUCLEOTIDE SEQUENCE [LARGE SCALE GENOMIC DNA]</scope>
    <source>
        <strain evidence="8 9">CIP 105477</strain>
    </source>
</reference>
<proteinExistence type="predicted"/>
<keyword evidence="9" id="KW-1185">Reference proteome</keyword>
<keyword evidence="3" id="KW-0597">Phosphoprotein</keyword>
<dbReference type="PRINTS" id="PR00344">
    <property type="entry name" value="BCTRLSENSOR"/>
</dbReference>
<dbReference type="SUPFAM" id="SSF47384">
    <property type="entry name" value="Homodimeric domain of signal transducing histidine kinase"/>
    <property type="match status" value="1"/>
</dbReference>
<dbReference type="Gene3D" id="3.30.450.20">
    <property type="entry name" value="PAS domain"/>
    <property type="match status" value="1"/>
</dbReference>
<dbReference type="EMBL" id="CP058235">
    <property type="protein sequence ID" value="QLC52289.1"/>
    <property type="molecule type" value="Genomic_DNA"/>
</dbReference>
<dbReference type="PANTHER" id="PTHR43047">
    <property type="entry name" value="TWO-COMPONENT HISTIDINE PROTEIN KINASE"/>
    <property type="match status" value="1"/>
</dbReference>
<dbReference type="CDD" id="cd00082">
    <property type="entry name" value="HisKA"/>
    <property type="match status" value="1"/>
</dbReference>
<dbReference type="InterPro" id="IPR013767">
    <property type="entry name" value="PAS_fold"/>
</dbReference>
<dbReference type="SMART" id="SM00388">
    <property type="entry name" value="HisKA"/>
    <property type="match status" value="1"/>
</dbReference>
<dbReference type="SUPFAM" id="SSF55874">
    <property type="entry name" value="ATPase domain of HSP90 chaperone/DNA topoisomerase II/histidine kinase"/>
    <property type="match status" value="1"/>
</dbReference>
<evidence type="ECO:0000256" key="3">
    <source>
        <dbReference type="ARBA" id="ARBA00022553"/>
    </source>
</evidence>
<keyword evidence="4" id="KW-0808">Transferase</keyword>
<dbReference type="InterPro" id="IPR036097">
    <property type="entry name" value="HisK_dim/P_sf"/>
</dbReference>
<keyword evidence="5" id="KW-0418">Kinase</keyword>
<dbReference type="RefSeq" id="WP_005865970.1">
    <property type="nucleotide sequence ID" value="NZ_CACVBB010000002.1"/>
</dbReference>
<dbReference type="EC" id="2.7.13.3" evidence="2"/>
<evidence type="ECO:0000313" key="8">
    <source>
        <dbReference type="EMBL" id="QLC52289.1"/>
    </source>
</evidence>